<comment type="caution">
    <text evidence="5">The sequence shown here is derived from an EMBL/GenBank/DDBJ whole genome shotgun (WGS) entry which is preliminary data.</text>
</comment>
<evidence type="ECO:0000259" key="4">
    <source>
        <dbReference type="Pfam" id="PF00171"/>
    </source>
</evidence>
<dbReference type="CDD" id="cd07105">
    <property type="entry name" value="ALDH_SaliADH"/>
    <property type="match status" value="1"/>
</dbReference>
<evidence type="ECO:0000256" key="2">
    <source>
        <dbReference type="PROSITE-ProRule" id="PRU10007"/>
    </source>
</evidence>
<dbReference type="InterPro" id="IPR016163">
    <property type="entry name" value="Ald_DH_C"/>
</dbReference>
<dbReference type="Proteomes" id="UP000319257">
    <property type="component" value="Unassembled WGS sequence"/>
</dbReference>
<dbReference type="InterPro" id="IPR016161">
    <property type="entry name" value="Ald_DH/histidinol_DH"/>
</dbReference>
<dbReference type="PANTHER" id="PTHR43353:SF6">
    <property type="entry name" value="CYTOPLASMIC ALDEHYDE DEHYDROGENASE (EUROFUNG)"/>
    <property type="match status" value="1"/>
</dbReference>
<comment type="similarity">
    <text evidence="3">Belongs to the aldehyde dehydrogenase family.</text>
</comment>
<keyword evidence="6" id="KW-1185">Reference proteome</keyword>
<dbReference type="Pfam" id="PF00171">
    <property type="entry name" value="Aldedh"/>
    <property type="match status" value="1"/>
</dbReference>
<protein>
    <recommendedName>
        <fullName evidence="4">Aldehyde dehydrogenase domain-containing protein</fullName>
    </recommendedName>
</protein>
<dbReference type="GO" id="GO:0009450">
    <property type="term" value="P:gamma-aminobutyric acid catabolic process"/>
    <property type="evidence" value="ECO:0007669"/>
    <property type="project" value="TreeGrafter"/>
</dbReference>
<evidence type="ECO:0000313" key="5">
    <source>
        <dbReference type="EMBL" id="TPX07278.1"/>
    </source>
</evidence>
<feature type="active site" evidence="2">
    <location>
        <position position="266"/>
    </location>
</feature>
<organism evidence="5 6">
    <name type="scientific">Thyridium curvatum</name>
    <dbReference type="NCBI Taxonomy" id="1093900"/>
    <lineage>
        <taxon>Eukaryota</taxon>
        <taxon>Fungi</taxon>
        <taxon>Dikarya</taxon>
        <taxon>Ascomycota</taxon>
        <taxon>Pezizomycotina</taxon>
        <taxon>Sordariomycetes</taxon>
        <taxon>Sordariomycetidae</taxon>
        <taxon>Thyridiales</taxon>
        <taxon>Thyridiaceae</taxon>
        <taxon>Thyridium</taxon>
    </lineage>
</organism>
<dbReference type="GO" id="GO:0004777">
    <property type="term" value="F:succinate-semialdehyde dehydrogenase (NAD+) activity"/>
    <property type="evidence" value="ECO:0007669"/>
    <property type="project" value="TreeGrafter"/>
</dbReference>
<name>A0A507AQW7_9PEZI</name>
<dbReference type="AlphaFoldDB" id="A0A507AQW7"/>
<evidence type="ECO:0000256" key="3">
    <source>
        <dbReference type="RuleBase" id="RU003345"/>
    </source>
</evidence>
<evidence type="ECO:0000313" key="6">
    <source>
        <dbReference type="Proteomes" id="UP000319257"/>
    </source>
</evidence>
<dbReference type="SUPFAM" id="SSF53720">
    <property type="entry name" value="ALDH-like"/>
    <property type="match status" value="1"/>
</dbReference>
<dbReference type="GeneID" id="41978222"/>
<reference evidence="5 6" key="1">
    <citation type="submission" date="2019-06" db="EMBL/GenBank/DDBJ databases">
        <title>Draft genome sequence of the filamentous fungus Phialemoniopsis curvata isolated from diesel fuel.</title>
        <authorList>
            <person name="Varaljay V.A."/>
            <person name="Lyon W.J."/>
            <person name="Crouch A.L."/>
            <person name="Drake C.E."/>
            <person name="Hollomon J.M."/>
            <person name="Nadeau L.J."/>
            <person name="Nunn H.S."/>
            <person name="Stevenson B.S."/>
            <person name="Bojanowski C.L."/>
            <person name="Crookes-Goodson W.J."/>
        </authorList>
    </citation>
    <scope>NUCLEOTIDE SEQUENCE [LARGE SCALE GENOMIC DNA]</scope>
    <source>
        <strain evidence="5 6">D216</strain>
    </source>
</reference>
<dbReference type="Gene3D" id="3.40.309.10">
    <property type="entry name" value="Aldehyde Dehydrogenase, Chain A, domain 2"/>
    <property type="match status" value="1"/>
</dbReference>
<accession>A0A507AQW7</accession>
<feature type="domain" description="Aldehyde dehydrogenase" evidence="4">
    <location>
        <begin position="34"/>
        <end position="484"/>
    </location>
</feature>
<dbReference type="InterPro" id="IPR029510">
    <property type="entry name" value="Ald_DH_CS_GLU"/>
</dbReference>
<gene>
    <name evidence="5" type="ORF">E0L32_010775</name>
</gene>
<sequence length="488" mass="52082">MDSAQIHQQVNGVKQFPAATVPVFINGSEVILPETFDVINPTTGSVTSQCSNASTSTASAAIKAATDALPTWSETNIETRRDILIRAAAILDERAEELKDYMKSEVGADEAWSSLNVALARDCLLGTASRIGTLEGRIPALRDTTVGGMIIREPYGVIFAMAPWNAPYALGFRAVVGPIACGNTVVFKGSELSPRCLFAIVSILHEAGVPPGVLNYISCSAANAPDVTGGIIASPSIRKINFTGSTAVGRIIAKMAGEHLKPLLLELGGKAPAIICDDADLDLAAQQCVLGSFLNAGQICMSTERILVHKSIREAFETKIAEAAASMFPTNQKSPVLITEHAARRNKALVQDATSKGAKLVYGNIDEAQDVPTALRPAIVADVRADMDMYLAESFGPTVSMIEFETDEEALRLANDGEYGLSSAVFSRDLRRALRIAKRIETGAVHINRMTVQDESGLPHGGAKSSGFGRFNAGFDEWTRLKNITYDL</sequence>
<keyword evidence="1 3" id="KW-0560">Oxidoreductase</keyword>
<dbReference type="InterPro" id="IPR050740">
    <property type="entry name" value="Aldehyde_DH_Superfamily"/>
</dbReference>
<dbReference type="InterPro" id="IPR015590">
    <property type="entry name" value="Aldehyde_DH_dom"/>
</dbReference>
<dbReference type="STRING" id="1093900.A0A507AQW7"/>
<evidence type="ECO:0000256" key="1">
    <source>
        <dbReference type="ARBA" id="ARBA00023002"/>
    </source>
</evidence>
<dbReference type="RefSeq" id="XP_030988989.1">
    <property type="nucleotide sequence ID" value="XM_031133431.1"/>
</dbReference>
<proteinExistence type="inferred from homology"/>
<dbReference type="Gene3D" id="3.40.605.10">
    <property type="entry name" value="Aldehyde Dehydrogenase, Chain A, domain 1"/>
    <property type="match status" value="1"/>
</dbReference>
<dbReference type="EMBL" id="SKBQ01000091">
    <property type="protein sequence ID" value="TPX07278.1"/>
    <property type="molecule type" value="Genomic_DNA"/>
</dbReference>
<dbReference type="PROSITE" id="PS00687">
    <property type="entry name" value="ALDEHYDE_DEHYDR_GLU"/>
    <property type="match status" value="1"/>
</dbReference>
<dbReference type="OrthoDB" id="310895at2759"/>
<dbReference type="InterPro" id="IPR016162">
    <property type="entry name" value="Ald_DH_N"/>
</dbReference>
<dbReference type="PANTHER" id="PTHR43353">
    <property type="entry name" value="SUCCINATE-SEMIALDEHYDE DEHYDROGENASE, MITOCHONDRIAL"/>
    <property type="match status" value="1"/>
</dbReference>
<dbReference type="InParanoid" id="A0A507AQW7"/>